<name>E6VFW1_RHOPX</name>
<keyword evidence="1" id="KW-1133">Transmembrane helix</keyword>
<gene>
    <name evidence="3" type="ordered locus">Rpdx1_4879</name>
</gene>
<protein>
    <recommendedName>
        <fullName evidence="5">Transmembrane protein</fullName>
    </recommendedName>
</protein>
<evidence type="ECO:0000256" key="2">
    <source>
        <dbReference type="SAM" id="SignalP"/>
    </source>
</evidence>
<dbReference type="BioCyc" id="RPAL652103:RPDX1_RS24125-MONOMER"/>
<accession>E6VFW1</accession>
<dbReference type="HOGENOM" id="CLU_130933_0_0_5"/>
<evidence type="ECO:0000256" key="1">
    <source>
        <dbReference type="SAM" id="Phobius"/>
    </source>
</evidence>
<feature type="transmembrane region" description="Helical" evidence="1">
    <location>
        <begin position="72"/>
        <end position="93"/>
    </location>
</feature>
<reference evidence="3" key="1">
    <citation type="submission" date="2010-12" db="EMBL/GenBank/DDBJ databases">
        <title>Complete sequence of Rhodopseudomonas palustris DX-1.</title>
        <authorList>
            <consortium name="US DOE Joint Genome Institute"/>
            <person name="Lucas S."/>
            <person name="Copeland A."/>
            <person name="Lapidus A."/>
            <person name="Cheng J.-F."/>
            <person name="Goodwin L."/>
            <person name="Pitluck S."/>
            <person name="Misra M."/>
            <person name="Chertkov O."/>
            <person name="Detter J.C."/>
            <person name="Han C."/>
            <person name="Tapia R."/>
            <person name="Land M."/>
            <person name="Hauser L."/>
            <person name="Kyrpides N."/>
            <person name="Ivanova N."/>
            <person name="Ovchinnikova G."/>
            <person name="Logan B."/>
            <person name="Oda Y."/>
            <person name="Harwood C."/>
            <person name="Woyke T."/>
        </authorList>
    </citation>
    <scope>NUCLEOTIDE SEQUENCE [LARGE SCALE GENOMIC DNA]</scope>
    <source>
        <strain evidence="3">DX-1</strain>
    </source>
</reference>
<dbReference type="AlphaFoldDB" id="E6VFW1"/>
<organism evidence="3 4">
    <name type="scientific">Rhodopseudomonas palustris (strain DX-1)</name>
    <dbReference type="NCBI Taxonomy" id="652103"/>
    <lineage>
        <taxon>Bacteria</taxon>
        <taxon>Pseudomonadati</taxon>
        <taxon>Pseudomonadota</taxon>
        <taxon>Alphaproteobacteria</taxon>
        <taxon>Hyphomicrobiales</taxon>
        <taxon>Nitrobacteraceae</taxon>
        <taxon>Rhodopseudomonas</taxon>
    </lineage>
</organism>
<sequence length="138" mass="14583" precursor="true">MHKRKSLLPSGGRAVAILVAVAMAVPTLQPAAALAATPTKLQTAFPVAEPLTDFSAAKKRRHVRRGGNSGNAAAAAAFVGIVGTIGAIAAAQARRDAYESRYRYYYGPGPAYYGGPGYYGGPRYYGAPYGPRPYYYGY</sequence>
<keyword evidence="1" id="KW-0812">Transmembrane</keyword>
<keyword evidence="1" id="KW-0472">Membrane</keyword>
<evidence type="ECO:0000313" key="3">
    <source>
        <dbReference type="EMBL" id="ADU46420.1"/>
    </source>
</evidence>
<proteinExistence type="predicted"/>
<feature type="chain" id="PRO_5003210950" description="Transmembrane protein" evidence="2">
    <location>
        <begin position="25"/>
        <end position="138"/>
    </location>
</feature>
<evidence type="ECO:0000313" key="4">
    <source>
        <dbReference type="Proteomes" id="UP000001402"/>
    </source>
</evidence>
<feature type="signal peptide" evidence="2">
    <location>
        <begin position="1"/>
        <end position="24"/>
    </location>
</feature>
<dbReference type="Proteomes" id="UP000001402">
    <property type="component" value="Chromosome"/>
</dbReference>
<dbReference type="EMBL" id="CP002418">
    <property type="protein sequence ID" value="ADU46420.1"/>
    <property type="molecule type" value="Genomic_DNA"/>
</dbReference>
<keyword evidence="2" id="KW-0732">Signal</keyword>
<dbReference type="KEGG" id="rpx:Rpdx1_4879"/>
<dbReference type="STRING" id="652103.Rpdx1_4879"/>
<evidence type="ECO:0008006" key="5">
    <source>
        <dbReference type="Google" id="ProtNLM"/>
    </source>
</evidence>